<sequence length="593" mass="64614">MSQDTGVYELPGDLPPVIELPGEYLPAELPGDDASPNELHDGRPSAELMPTPYSTDLLPTPYSAFSALSSHPSLKPSPLNFSRPRPVQANSYNFGSQAGPIPEYDPNNRPTLSESPHTHDGQRSEEENVDEEEDNDDGIRTPAADDRTFTSLSQEDVPRDSIDGASIGGASIDDAIPPPIRTYADLRDMDMPRDSLDGASIDEALPPPIQTPKGFKSFSHDFSTLNISRGDSIYEDFPTPPGIKSPKDQFRKDSQALPDIRENHDATPSSLGQNNHPLARMNTVSSIASSFDEAAPPPVSTRRYPLSHMDTESSRGTKSSNQTKTSRVDSVVDSSVGVPPRSTARKETRTEPRAPKVLIYKPYLDYASSERSASLRTDTTQEESIPSSGAQDSRRHSVAESESSSVSDFAFDGRLGWNPRGNTVPDKDAKRQQRWSAPLTNPLKKVTSRPKGKEKQQTTLPTMQEQPSRQGSNASSGPALSPATSRGSTGTQSSASSRPPTIPARIPRIIKRTSIDQMSQHVNPWQGETMSDRGSESSNEWTSSEVDTSGLSVEKIHKLKKKGINPALYVEMQNARKGKSKWISPLQGNSFIS</sequence>
<feature type="region of interest" description="Disordered" evidence="1">
    <location>
        <begin position="230"/>
        <end position="546"/>
    </location>
</feature>
<feature type="compositionally biased region" description="Low complexity" evidence="1">
    <location>
        <begin position="66"/>
        <end position="79"/>
    </location>
</feature>
<dbReference type="RefSeq" id="XP_029763783.1">
    <property type="nucleotide sequence ID" value="XM_029900160.1"/>
</dbReference>
<feature type="compositionally biased region" description="Basic and acidic residues" evidence="1">
    <location>
        <begin position="116"/>
        <end position="126"/>
    </location>
</feature>
<organism evidence="2 3">
    <name type="scientific">Aureobasidium pullulans EXF-150</name>
    <dbReference type="NCBI Taxonomy" id="1043002"/>
    <lineage>
        <taxon>Eukaryota</taxon>
        <taxon>Fungi</taxon>
        <taxon>Dikarya</taxon>
        <taxon>Ascomycota</taxon>
        <taxon>Pezizomycotina</taxon>
        <taxon>Dothideomycetes</taxon>
        <taxon>Dothideomycetidae</taxon>
        <taxon>Dothideales</taxon>
        <taxon>Saccotheciaceae</taxon>
        <taxon>Aureobasidium</taxon>
    </lineage>
</organism>
<feature type="compositionally biased region" description="Basic and acidic residues" evidence="1">
    <location>
        <begin position="184"/>
        <end position="196"/>
    </location>
</feature>
<evidence type="ECO:0000313" key="2">
    <source>
        <dbReference type="EMBL" id="KEQ87596.1"/>
    </source>
</evidence>
<dbReference type="Proteomes" id="UP000030706">
    <property type="component" value="Unassembled WGS sequence"/>
</dbReference>
<dbReference type="HOGENOM" id="CLU_461490_0_0_1"/>
<feature type="compositionally biased region" description="Polar residues" evidence="1">
    <location>
        <begin position="369"/>
        <end position="391"/>
    </location>
</feature>
<feature type="compositionally biased region" description="Basic and acidic residues" evidence="1">
    <location>
        <begin position="137"/>
        <end position="148"/>
    </location>
</feature>
<evidence type="ECO:0000256" key="1">
    <source>
        <dbReference type="SAM" id="MobiDB-lite"/>
    </source>
</evidence>
<feature type="compositionally biased region" description="Low complexity" evidence="1">
    <location>
        <begin position="328"/>
        <end position="342"/>
    </location>
</feature>
<accession>A0A074YL38</accession>
<feature type="compositionally biased region" description="Polar residues" evidence="1">
    <location>
        <begin position="515"/>
        <end position="529"/>
    </location>
</feature>
<dbReference type="AlphaFoldDB" id="A0A074YL38"/>
<reference evidence="2 3" key="1">
    <citation type="journal article" date="2014" name="BMC Genomics">
        <title>Genome sequencing of four Aureobasidium pullulans varieties: biotechnological potential, stress tolerance, and description of new species.</title>
        <authorList>
            <person name="Gostin Ar C."/>
            <person name="Ohm R.A."/>
            <person name="Kogej T."/>
            <person name="Sonjak S."/>
            <person name="Turk M."/>
            <person name="Zajc J."/>
            <person name="Zalar P."/>
            <person name="Grube M."/>
            <person name="Sun H."/>
            <person name="Han J."/>
            <person name="Sharma A."/>
            <person name="Chiniquy J."/>
            <person name="Ngan C.Y."/>
            <person name="Lipzen A."/>
            <person name="Barry K."/>
            <person name="Grigoriev I.V."/>
            <person name="Gunde-Cimerman N."/>
        </authorList>
    </citation>
    <scope>NUCLEOTIDE SEQUENCE [LARGE SCALE GENOMIC DNA]</scope>
    <source>
        <strain evidence="2 3">EXF-150</strain>
    </source>
</reference>
<feature type="compositionally biased region" description="Low complexity" evidence="1">
    <location>
        <begin position="400"/>
        <end position="412"/>
    </location>
</feature>
<feature type="compositionally biased region" description="Basic and acidic residues" evidence="1">
    <location>
        <begin position="344"/>
        <end position="354"/>
    </location>
</feature>
<dbReference type="OrthoDB" id="5431248at2759"/>
<feature type="compositionally biased region" description="Polar residues" evidence="1">
    <location>
        <begin position="266"/>
        <end position="289"/>
    </location>
</feature>
<name>A0A074YL38_AURPU</name>
<feature type="region of interest" description="Disordered" evidence="1">
    <location>
        <begin position="1"/>
        <end position="217"/>
    </location>
</feature>
<feature type="compositionally biased region" description="Polar residues" evidence="1">
    <location>
        <begin position="316"/>
        <end position="325"/>
    </location>
</feature>
<feature type="compositionally biased region" description="Polar residues" evidence="1">
    <location>
        <begin position="536"/>
        <end position="546"/>
    </location>
</feature>
<feature type="compositionally biased region" description="Acidic residues" evidence="1">
    <location>
        <begin position="127"/>
        <end position="136"/>
    </location>
</feature>
<gene>
    <name evidence="2" type="ORF">M438DRAFT_267156</name>
</gene>
<evidence type="ECO:0000313" key="3">
    <source>
        <dbReference type="Proteomes" id="UP000030706"/>
    </source>
</evidence>
<keyword evidence="3" id="KW-1185">Reference proteome</keyword>
<dbReference type="EMBL" id="KL584976">
    <property type="protein sequence ID" value="KEQ87596.1"/>
    <property type="molecule type" value="Genomic_DNA"/>
</dbReference>
<proteinExistence type="predicted"/>
<dbReference type="GeneID" id="40742466"/>
<feature type="compositionally biased region" description="Basic and acidic residues" evidence="1">
    <location>
        <begin position="245"/>
        <end position="265"/>
    </location>
</feature>
<feature type="compositionally biased region" description="Polar residues" evidence="1">
    <location>
        <begin position="457"/>
        <end position="497"/>
    </location>
</feature>
<protein>
    <submittedName>
        <fullName evidence="2">Uncharacterized protein</fullName>
    </submittedName>
</protein>